<name>A0ABD2XZC1_9GENT</name>
<gene>
    <name evidence="2" type="ORF">ACH5RR_039336</name>
</gene>
<protein>
    <submittedName>
        <fullName evidence="2">Uncharacterized protein</fullName>
    </submittedName>
</protein>
<evidence type="ECO:0000256" key="1">
    <source>
        <dbReference type="SAM" id="MobiDB-lite"/>
    </source>
</evidence>
<evidence type="ECO:0000313" key="2">
    <source>
        <dbReference type="EMBL" id="KAL3500243.1"/>
    </source>
</evidence>
<keyword evidence="3" id="KW-1185">Reference proteome</keyword>
<feature type="region of interest" description="Disordered" evidence="1">
    <location>
        <begin position="61"/>
        <end position="83"/>
    </location>
</feature>
<sequence length="115" mass="12588">MAKEIWGRSAISGGSSSSSTNCNHHYQKTTPPPTKQPPQPDLRYGLATGAICGGAVIHRSNQPIKCRPHPRSSQNPRTTTERDSNLVQSLFSHCMVDRSLLLTMCLAKRLRSTSS</sequence>
<feature type="compositionally biased region" description="Pro residues" evidence="1">
    <location>
        <begin position="30"/>
        <end position="40"/>
    </location>
</feature>
<dbReference type="EMBL" id="JBJUIK010000016">
    <property type="protein sequence ID" value="KAL3500243.1"/>
    <property type="molecule type" value="Genomic_DNA"/>
</dbReference>
<evidence type="ECO:0000313" key="3">
    <source>
        <dbReference type="Proteomes" id="UP001630127"/>
    </source>
</evidence>
<organism evidence="2 3">
    <name type="scientific">Cinchona calisaya</name>
    <dbReference type="NCBI Taxonomy" id="153742"/>
    <lineage>
        <taxon>Eukaryota</taxon>
        <taxon>Viridiplantae</taxon>
        <taxon>Streptophyta</taxon>
        <taxon>Embryophyta</taxon>
        <taxon>Tracheophyta</taxon>
        <taxon>Spermatophyta</taxon>
        <taxon>Magnoliopsida</taxon>
        <taxon>eudicotyledons</taxon>
        <taxon>Gunneridae</taxon>
        <taxon>Pentapetalae</taxon>
        <taxon>asterids</taxon>
        <taxon>lamiids</taxon>
        <taxon>Gentianales</taxon>
        <taxon>Rubiaceae</taxon>
        <taxon>Cinchonoideae</taxon>
        <taxon>Cinchoneae</taxon>
        <taxon>Cinchona</taxon>
    </lineage>
</organism>
<proteinExistence type="predicted"/>
<accession>A0ABD2XZC1</accession>
<dbReference type="Proteomes" id="UP001630127">
    <property type="component" value="Unassembled WGS sequence"/>
</dbReference>
<reference evidence="2 3" key="1">
    <citation type="submission" date="2024-11" db="EMBL/GenBank/DDBJ databases">
        <title>A near-complete genome assembly of Cinchona calisaya.</title>
        <authorList>
            <person name="Lian D.C."/>
            <person name="Zhao X.W."/>
            <person name="Wei L."/>
        </authorList>
    </citation>
    <scope>NUCLEOTIDE SEQUENCE [LARGE SCALE GENOMIC DNA]</scope>
    <source>
        <tissue evidence="2">Nenye</tissue>
    </source>
</reference>
<feature type="region of interest" description="Disordered" evidence="1">
    <location>
        <begin position="1"/>
        <end position="44"/>
    </location>
</feature>
<comment type="caution">
    <text evidence="2">The sequence shown here is derived from an EMBL/GenBank/DDBJ whole genome shotgun (WGS) entry which is preliminary data.</text>
</comment>
<dbReference type="AlphaFoldDB" id="A0ABD2XZC1"/>